<keyword evidence="1" id="KW-1133">Transmembrane helix</keyword>
<keyword evidence="1" id="KW-0812">Transmembrane</keyword>
<dbReference type="Proteomes" id="UP000094056">
    <property type="component" value="Unassembled WGS sequence"/>
</dbReference>
<keyword evidence="1" id="KW-0472">Membrane</keyword>
<dbReference type="InterPro" id="IPR014721">
    <property type="entry name" value="Ribsml_uS5_D2-typ_fold_subgr"/>
</dbReference>
<dbReference type="AlphaFoldDB" id="A0A1E3XEM3"/>
<gene>
    <name evidence="2" type="ORF">SCARUB_00760</name>
</gene>
<feature type="transmembrane region" description="Helical" evidence="1">
    <location>
        <begin position="305"/>
        <end position="323"/>
    </location>
</feature>
<name>A0A1E3XEM3_9BACT</name>
<comment type="caution">
    <text evidence="2">The sequence shown here is derived from an EMBL/GenBank/DDBJ whole genome shotgun (WGS) entry which is preliminary data.</text>
</comment>
<dbReference type="EMBL" id="MAYW01000013">
    <property type="protein sequence ID" value="ODS34087.1"/>
    <property type="molecule type" value="Genomic_DNA"/>
</dbReference>
<sequence>MIRVKALMVIGNGDGCVKIITVYQNEDNDIHIIPRTFKDDLITITERDLGALEIQERNFTIDPGLKDGDVVDSFDSMSLSIAIGIQACCSWRERWEEEVDGIIKWKEWCLTGEVNNVGNIVKIDGINEKLRAALFGYHDDEVNNFVIDHSIRFIMIPSGNKTEAIKWIDAKKKDGVLETIENKDNTNEVKDHFDNQKPRYPDPKRIWSLITKNRFTVIAFVIWVLSTIIVPLKLFYWDSIVSLWTGIPQITIKLPIKYPEKVSEMLIDRGFLHPPVQFASKAKQGKVVFKNVGVTTEVENIKSDIWVIITCCIYITIGILLTYKYYPPADPPDSPGNGPNKWDFKIVRIRIDNRKVKIFFVDNLSIAINIVQHHL</sequence>
<dbReference type="Gene3D" id="3.30.230.10">
    <property type="match status" value="1"/>
</dbReference>
<evidence type="ECO:0000313" key="2">
    <source>
        <dbReference type="EMBL" id="ODS34087.1"/>
    </source>
</evidence>
<organism evidence="2 3">
    <name type="scientific">Candidatus Scalindua rubra</name>
    <dbReference type="NCBI Taxonomy" id="1872076"/>
    <lineage>
        <taxon>Bacteria</taxon>
        <taxon>Pseudomonadati</taxon>
        <taxon>Planctomycetota</taxon>
        <taxon>Candidatus Brocadiia</taxon>
        <taxon>Candidatus Brocadiales</taxon>
        <taxon>Candidatus Scalinduaceae</taxon>
        <taxon>Candidatus Scalindua</taxon>
    </lineage>
</organism>
<evidence type="ECO:0000313" key="3">
    <source>
        <dbReference type="Proteomes" id="UP000094056"/>
    </source>
</evidence>
<accession>A0A1E3XEM3</accession>
<proteinExistence type="predicted"/>
<feature type="transmembrane region" description="Helical" evidence="1">
    <location>
        <begin position="215"/>
        <end position="236"/>
    </location>
</feature>
<protein>
    <submittedName>
        <fullName evidence="2">Uncharacterized protein</fullName>
    </submittedName>
</protein>
<reference evidence="2 3" key="1">
    <citation type="submission" date="2016-07" db="EMBL/GenBank/DDBJ databases">
        <title>Draft genome of Scalindua rubra, obtained from a brine-seawater interface in the Red Sea, sheds light on salt adaptation in anammox bacteria.</title>
        <authorList>
            <person name="Speth D.R."/>
            <person name="Lagkouvardos I."/>
            <person name="Wang Y."/>
            <person name="Qian P.-Y."/>
            <person name="Dutilh B.E."/>
            <person name="Jetten M.S."/>
        </authorList>
    </citation>
    <scope>NUCLEOTIDE SEQUENCE [LARGE SCALE GENOMIC DNA]</scope>
    <source>
        <strain evidence="2">BSI-1</strain>
    </source>
</reference>
<evidence type="ECO:0000256" key="1">
    <source>
        <dbReference type="SAM" id="Phobius"/>
    </source>
</evidence>